<sequence>MRVNITSLCNLYNASCLTKINLKATFSRVLHTTPLSFNVAKVDQVETVQNQTAAAGKTVSDIPSLSVKKRLRKRRCVALSAEGTHVVSAFATAEEYDLEKLIEGLKKQNLFEAKKFLSSADYACSPDVVHAHAKYQVGKEPRDIFFFREGCMVLWNITELESSNLLSFVRDYEEDSYSDVMVEEEAENMMYYTAEGGIKAQIKENLFVLSKTNIHNMLLEKYTYSNAMALSVKLGIWEASLDRYIDSIDYLTNDLKRGNKIRISRDEILRKMGELFALRHIMNLRSDLLDIPDFYWESEQLEELYTKTSSYFSISKRTKVMNEKLNHCVELAELVSSHVHDKYNVRLEWMIIILIMVEVGFEVLHYIDRYMR</sequence>
<dbReference type="EMBL" id="GIIL01005221">
    <property type="protein sequence ID" value="NOV48947.1"/>
    <property type="molecule type" value="Transcribed_RNA"/>
</dbReference>
<organism evidence="3">
    <name type="scientific">Xenopsylla cheopis</name>
    <name type="common">Oriental rat flea</name>
    <name type="synonym">Pulex cheopis</name>
    <dbReference type="NCBI Taxonomy" id="163159"/>
    <lineage>
        <taxon>Eukaryota</taxon>
        <taxon>Metazoa</taxon>
        <taxon>Ecdysozoa</taxon>
        <taxon>Arthropoda</taxon>
        <taxon>Hexapoda</taxon>
        <taxon>Insecta</taxon>
        <taxon>Pterygota</taxon>
        <taxon>Neoptera</taxon>
        <taxon>Endopterygota</taxon>
        <taxon>Siphonaptera</taxon>
        <taxon>Pulicidae</taxon>
        <taxon>Xenopsyllinae</taxon>
        <taxon>Xenopsylla</taxon>
    </lineage>
</organism>
<reference evidence="3" key="1">
    <citation type="submission" date="2020-03" db="EMBL/GenBank/DDBJ databases">
        <title>Transcriptomic Profiling of the Digestive Tract of the Rat Flea, Xenopsylla cheopis, Following Blood Feeding and Infection with Yersinia pestis.</title>
        <authorList>
            <person name="Bland D.M."/>
            <person name="Martens C.A."/>
            <person name="Virtaneva K."/>
            <person name="Kanakabandi K."/>
            <person name="Long D."/>
            <person name="Rosenke R."/>
            <person name="Saturday G.A."/>
            <person name="Hoyt F.H."/>
            <person name="Bruno D.P."/>
            <person name="Ribeiro J.M.C."/>
            <person name="Hinnebusch J."/>
        </authorList>
    </citation>
    <scope>NUCLEOTIDE SEQUENCE</scope>
</reference>
<dbReference type="InterPro" id="IPR003734">
    <property type="entry name" value="DUF155"/>
</dbReference>
<feature type="domain" description="DUF155" evidence="2">
    <location>
        <begin position="144"/>
        <end position="322"/>
    </location>
</feature>
<dbReference type="AlphaFoldDB" id="A0A6M2DWD9"/>
<dbReference type="InterPro" id="IPR051624">
    <property type="entry name" value="RMD1/Sad1-interacting"/>
</dbReference>
<dbReference type="PANTHER" id="PTHR16255">
    <property type="entry name" value="REQUIRED FOR MEIOTIC NUCLEAR DIVISION PROTEIN 1 HOMOLOG"/>
    <property type="match status" value="1"/>
</dbReference>
<comment type="similarity">
    <text evidence="1">Belongs to the RMD1/sif2 family.</text>
</comment>
<evidence type="ECO:0000256" key="1">
    <source>
        <dbReference type="ARBA" id="ARBA00008306"/>
    </source>
</evidence>
<proteinExistence type="inferred from homology"/>
<accession>A0A6M2DWD9</accession>
<dbReference type="PANTHER" id="PTHR16255:SF1">
    <property type="entry name" value="REQUIRED FOR MEIOTIC NUCLEAR DIVISION PROTEIN 1 HOMOLOG"/>
    <property type="match status" value="1"/>
</dbReference>
<protein>
    <submittedName>
        <fullName evidence="3">Putative required for meiotic nuclear division protein 1</fullName>
    </submittedName>
</protein>
<evidence type="ECO:0000259" key="2">
    <source>
        <dbReference type="Pfam" id="PF02582"/>
    </source>
</evidence>
<dbReference type="Pfam" id="PF02582">
    <property type="entry name" value="DUF155"/>
    <property type="match status" value="1"/>
</dbReference>
<dbReference type="GO" id="GO:0005739">
    <property type="term" value="C:mitochondrion"/>
    <property type="evidence" value="ECO:0007669"/>
    <property type="project" value="UniProtKB-ARBA"/>
</dbReference>
<evidence type="ECO:0000313" key="3">
    <source>
        <dbReference type="EMBL" id="NOV48947.1"/>
    </source>
</evidence>
<dbReference type="GO" id="GO:0070131">
    <property type="term" value="P:positive regulation of mitochondrial translation"/>
    <property type="evidence" value="ECO:0007669"/>
    <property type="project" value="TreeGrafter"/>
</dbReference>
<name>A0A6M2DWD9_XENCH</name>